<evidence type="ECO:0000256" key="1">
    <source>
        <dbReference type="SAM" id="MobiDB-lite"/>
    </source>
</evidence>
<evidence type="ECO:0000256" key="2">
    <source>
        <dbReference type="SAM" id="Phobius"/>
    </source>
</evidence>
<accession>A0A2C6KMT7</accession>
<keyword evidence="2" id="KW-0472">Membrane</keyword>
<proteinExistence type="predicted"/>
<feature type="region of interest" description="Disordered" evidence="1">
    <location>
        <begin position="147"/>
        <end position="194"/>
    </location>
</feature>
<dbReference type="Proteomes" id="UP000221165">
    <property type="component" value="Unassembled WGS sequence"/>
</dbReference>
<keyword evidence="2" id="KW-1133">Transmembrane helix</keyword>
<feature type="compositionally biased region" description="Basic residues" evidence="1">
    <location>
        <begin position="151"/>
        <end position="164"/>
    </location>
</feature>
<dbReference type="InterPro" id="IPR036259">
    <property type="entry name" value="MFS_trans_sf"/>
</dbReference>
<feature type="transmembrane region" description="Helical" evidence="2">
    <location>
        <begin position="24"/>
        <end position="45"/>
    </location>
</feature>
<dbReference type="RefSeq" id="XP_067920146.1">
    <property type="nucleotide sequence ID" value="XM_068067874.1"/>
</dbReference>
<reference evidence="3 4" key="1">
    <citation type="journal article" date="2017" name="Int. J. Parasitol.">
        <title>The genome of the protozoan parasite Cystoisospora suis and a reverse vaccinology approach to identify vaccine candidates.</title>
        <authorList>
            <person name="Palmieri N."/>
            <person name="Shrestha A."/>
            <person name="Ruttkowski B."/>
            <person name="Beck T."/>
            <person name="Vogl C."/>
            <person name="Tomley F."/>
            <person name="Blake D.P."/>
            <person name="Joachim A."/>
        </authorList>
    </citation>
    <scope>NUCLEOTIDE SEQUENCE [LARGE SCALE GENOMIC DNA]</scope>
    <source>
        <strain evidence="3 4">Wien I</strain>
    </source>
</reference>
<gene>
    <name evidence="3" type="ORF">CSUI_007730</name>
</gene>
<dbReference type="VEuPathDB" id="ToxoDB:CSUI_007730"/>
<name>A0A2C6KMT7_9APIC</name>
<protein>
    <submittedName>
        <fullName evidence="3">Zinc finger protein 36 family 3 protein</fullName>
    </submittedName>
</protein>
<keyword evidence="4" id="KW-1185">Reference proteome</keyword>
<sequence>MGAVGALLQGVCTASVTEHFGWDALFALLCLLSMASALLLLPACLDEGRLSRHLLLGDCRVPCAFLPKRVSPSGGGSREGDGDNILASEEQGERGNLLLKFPKHRGRGPTVPRAYDVFEEEEEMDDIMNSPATPKKKSLSLSLSSTSAFTHFRKGHQDRRKGRKERIENAKEKEDEEEEREALHCGGYEASQQGGGEMIVRGFVACTRGKGEGRRTENEFV</sequence>
<dbReference type="OrthoDB" id="10641608at2759"/>
<evidence type="ECO:0000313" key="3">
    <source>
        <dbReference type="EMBL" id="PHJ18439.1"/>
    </source>
</evidence>
<keyword evidence="2" id="KW-0812">Transmembrane</keyword>
<organism evidence="3 4">
    <name type="scientific">Cystoisospora suis</name>
    <dbReference type="NCBI Taxonomy" id="483139"/>
    <lineage>
        <taxon>Eukaryota</taxon>
        <taxon>Sar</taxon>
        <taxon>Alveolata</taxon>
        <taxon>Apicomplexa</taxon>
        <taxon>Conoidasida</taxon>
        <taxon>Coccidia</taxon>
        <taxon>Eucoccidiorida</taxon>
        <taxon>Eimeriorina</taxon>
        <taxon>Sarcocystidae</taxon>
        <taxon>Cystoisospora</taxon>
    </lineage>
</organism>
<dbReference type="EMBL" id="MIGC01004143">
    <property type="protein sequence ID" value="PHJ18439.1"/>
    <property type="molecule type" value="Genomic_DNA"/>
</dbReference>
<dbReference type="AlphaFoldDB" id="A0A2C6KMT7"/>
<dbReference type="Gene3D" id="1.20.1250.20">
    <property type="entry name" value="MFS general substrate transporter like domains"/>
    <property type="match status" value="1"/>
</dbReference>
<dbReference type="GeneID" id="94431085"/>
<evidence type="ECO:0000313" key="4">
    <source>
        <dbReference type="Proteomes" id="UP000221165"/>
    </source>
</evidence>
<comment type="caution">
    <text evidence="3">The sequence shown here is derived from an EMBL/GenBank/DDBJ whole genome shotgun (WGS) entry which is preliminary data.</text>
</comment>